<sequence length="186" mass="20734">MGRIMIMLLSVALLLPQDLEARRFSVSTNMLGYLYLGTFNLEASCGLSQHWSLNAGAKFNPFTFRLPGGDAQLQSRQQSYEFGARYWPWHVFSGWWVAAKAKYSEYNHGGLFSPETEEGDGFGIGLSAGYSYMIHPRLNLEFGLGLWSGVKKFTVYDCTACGHTTASGTKGFILPNELLLSIVYVF</sequence>
<protein>
    <submittedName>
        <fullName evidence="1">DUF3575 domain-containing protein</fullName>
    </submittedName>
</protein>
<reference evidence="1" key="1">
    <citation type="submission" date="2020-10" db="EMBL/GenBank/DDBJ databases">
        <authorList>
            <person name="Gilroy R."/>
        </authorList>
    </citation>
    <scope>NUCLEOTIDE SEQUENCE</scope>
    <source>
        <strain evidence="1">20514</strain>
    </source>
</reference>
<reference evidence="1" key="2">
    <citation type="journal article" date="2021" name="PeerJ">
        <title>Extensive microbial diversity within the chicken gut microbiome revealed by metagenomics and culture.</title>
        <authorList>
            <person name="Gilroy R."/>
            <person name="Ravi A."/>
            <person name="Getino M."/>
            <person name="Pursley I."/>
            <person name="Horton D.L."/>
            <person name="Alikhan N.F."/>
            <person name="Baker D."/>
            <person name="Gharbi K."/>
            <person name="Hall N."/>
            <person name="Watson M."/>
            <person name="Adriaenssens E.M."/>
            <person name="Foster-Nyarko E."/>
            <person name="Jarju S."/>
            <person name="Secka A."/>
            <person name="Antonio M."/>
            <person name="Oren A."/>
            <person name="Chaudhuri R.R."/>
            <person name="La Ragione R."/>
            <person name="Hildebrand F."/>
            <person name="Pallen M.J."/>
        </authorList>
    </citation>
    <scope>NUCLEOTIDE SEQUENCE</scope>
    <source>
        <strain evidence="1">20514</strain>
    </source>
</reference>
<comment type="caution">
    <text evidence="1">The sequence shown here is derived from an EMBL/GenBank/DDBJ whole genome shotgun (WGS) entry which is preliminary data.</text>
</comment>
<name>A0A9D9EJP9_9BACT</name>
<dbReference type="EMBL" id="JADIMQ010000011">
    <property type="protein sequence ID" value="MBO8447776.1"/>
    <property type="molecule type" value="Genomic_DNA"/>
</dbReference>
<gene>
    <name evidence="1" type="ORF">IAC29_00715</name>
</gene>
<accession>A0A9D9EJP9</accession>
<dbReference type="Proteomes" id="UP000810252">
    <property type="component" value="Unassembled WGS sequence"/>
</dbReference>
<evidence type="ECO:0000313" key="2">
    <source>
        <dbReference type="Proteomes" id="UP000810252"/>
    </source>
</evidence>
<dbReference type="AlphaFoldDB" id="A0A9D9EJP9"/>
<proteinExistence type="predicted"/>
<dbReference type="InterPro" id="IPR021958">
    <property type="entry name" value="DUF3575"/>
</dbReference>
<organism evidence="1 2">
    <name type="scientific">Candidatus Cryptobacteroides merdigallinarum</name>
    <dbReference type="NCBI Taxonomy" id="2840770"/>
    <lineage>
        <taxon>Bacteria</taxon>
        <taxon>Pseudomonadati</taxon>
        <taxon>Bacteroidota</taxon>
        <taxon>Bacteroidia</taxon>
        <taxon>Bacteroidales</taxon>
        <taxon>Candidatus Cryptobacteroides</taxon>
    </lineage>
</organism>
<dbReference type="Pfam" id="PF12099">
    <property type="entry name" value="DUF3575"/>
    <property type="match status" value="1"/>
</dbReference>
<evidence type="ECO:0000313" key="1">
    <source>
        <dbReference type="EMBL" id="MBO8447776.1"/>
    </source>
</evidence>